<dbReference type="GO" id="GO:0015137">
    <property type="term" value="F:citrate transmembrane transporter activity"/>
    <property type="evidence" value="ECO:0007669"/>
    <property type="project" value="TreeGrafter"/>
</dbReference>
<evidence type="ECO:0000256" key="1">
    <source>
        <dbReference type="ARBA" id="ARBA00004141"/>
    </source>
</evidence>
<evidence type="ECO:0000313" key="9">
    <source>
        <dbReference type="Proteomes" id="UP000030764"/>
    </source>
</evidence>
<gene>
    <name evidence="8" type="ORF">M513_02699</name>
</gene>
<name>A0A085MH99_9BILA</name>
<protein>
    <recommendedName>
        <fullName evidence="10">Sodium:sulfate symporter transmembrane region</fullName>
    </recommendedName>
</protein>
<feature type="transmembrane region" description="Helical" evidence="7">
    <location>
        <begin position="639"/>
        <end position="659"/>
    </location>
</feature>
<feature type="transmembrane region" description="Helical" evidence="7">
    <location>
        <begin position="602"/>
        <end position="619"/>
    </location>
</feature>
<dbReference type="PANTHER" id="PTHR10283:SF85">
    <property type="entry name" value="SODIUM-DEPENDENT HIGH-AFFINITY DICARBOXYLATE TRANSPORTER 3"/>
    <property type="match status" value="1"/>
</dbReference>
<feature type="transmembrane region" description="Helical" evidence="7">
    <location>
        <begin position="523"/>
        <end position="541"/>
    </location>
</feature>
<evidence type="ECO:0000256" key="2">
    <source>
        <dbReference type="ARBA" id="ARBA00006772"/>
    </source>
</evidence>
<comment type="subcellular location">
    <subcellularLocation>
        <location evidence="1">Membrane</location>
        <topology evidence="1">Multi-pass membrane protein</topology>
    </subcellularLocation>
</comment>
<feature type="transmembrane region" description="Helical" evidence="7">
    <location>
        <begin position="185"/>
        <end position="203"/>
    </location>
</feature>
<dbReference type="PROSITE" id="PS01271">
    <property type="entry name" value="NA_SULFATE"/>
    <property type="match status" value="1"/>
</dbReference>
<feature type="transmembrane region" description="Helical" evidence="7">
    <location>
        <begin position="223"/>
        <end position="241"/>
    </location>
</feature>
<dbReference type="Proteomes" id="UP000030764">
    <property type="component" value="Unassembled WGS sequence"/>
</dbReference>
<dbReference type="AlphaFoldDB" id="A0A085MH99"/>
<dbReference type="InterPro" id="IPR001898">
    <property type="entry name" value="SLC13A/DASS"/>
</dbReference>
<evidence type="ECO:0000313" key="8">
    <source>
        <dbReference type="EMBL" id="KFD56595.1"/>
    </source>
</evidence>
<dbReference type="CDD" id="cd01115">
    <property type="entry name" value="SLC13_permease"/>
    <property type="match status" value="1"/>
</dbReference>
<dbReference type="EMBL" id="KL363193">
    <property type="protein sequence ID" value="KFD56595.1"/>
    <property type="molecule type" value="Genomic_DNA"/>
</dbReference>
<dbReference type="GO" id="GO:0015141">
    <property type="term" value="F:succinate transmembrane transporter activity"/>
    <property type="evidence" value="ECO:0007669"/>
    <property type="project" value="TreeGrafter"/>
</dbReference>
<evidence type="ECO:0008006" key="10">
    <source>
        <dbReference type="Google" id="ProtNLM"/>
    </source>
</evidence>
<sequence length="714" mass="78354">MPNAILIASQETRTCHQEIMHKKMNKHGQSVLFDFRRNDGRARLPIVVTELKRLAQRLNSSQAVIGCFVLKHRRPCVKLLLPDFAATPTLYRYWETIDKATMTLESCRMICSRYRSILIIIMSPLILMPLLFYPGTSESKCLFVVLLMAIYWLFEVMPLAVTAMMPVFLYPILGILSSGRVCASYMPDVNFLSFGGLVVALAVEKCNLHQRLALRVLTWVGSEPKWIIFGFMSITAFLSMWMSNTACTAMMVPIAQSVIAEWKKSKEEEDESESTELVPRNAAKEDHGITSIAHKGSTSSTNIISGGKQVNKEQNAVAKSLLLGIAYASSIGGTATLTGSPTNISMVGLMKSLFPRDDGKSVTYVLYMIFALPTMVFILILVWITLLCYFLGAKATLLSMIPSFRKKRKQSAKGNKVTALFQEKFRKLPPMSFAETSVFIIFLILVILWVLRDVGVPSFPGFGIYFKKGYFSDATSAMIITVLLFAFPSEKPTFRDRKEEKEKEKPKGKPGTLMNWATMKSKFPWDVVFLLGGGFALAAGVKESGLSASIGGLLGTMGNLPLAVLQLICMTISVVITNIASNVVTASILVPIVSGMSQQMEICPLALILPVTLGCSYAYMLPVGTPPNAIVFGPGVLRLIDMVGAGFFASIVSMLVVVFHCQTFARLYVPLETFPEWAMLNGTLVSAARNATSPSALITTLIANTTSASPKLLA</sequence>
<dbReference type="GO" id="GO:0005886">
    <property type="term" value="C:plasma membrane"/>
    <property type="evidence" value="ECO:0007669"/>
    <property type="project" value="TreeGrafter"/>
</dbReference>
<evidence type="ECO:0000256" key="3">
    <source>
        <dbReference type="ARBA" id="ARBA00022448"/>
    </source>
</evidence>
<keyword evidence="4 7" id="KW-0812">Transmembrane</keyword>
<evidence type="ECO:0000256" key="6">
    <source>
        <dbReference type="ARBA" id="ARBA00023136"/>
    </source>
</evidence>
<keyword evidence="3" id="KW-0813">Transport</keyword>
<feature type="transmembrane region" description="Helical" evidence="7">
    <location>
        <begin position="321"/>
        <end position="344"/>
    </location>
</feature>
<organism evidence="8 9">
    <name type="scientific">Trichuris suis</name>
    <name type="common">pig whipworm</name>
    <dbReference type="NCBI Taxonomy" id="68888"/>
    <lineage>
        <taxon>Eukaryota</taxon>
        <taxon>Metazoa</taxon>
        <taxon>Ecdysozoa</taxon>
        <taxon>Nematoda</taxon>
        <taxon>Enoplea</taxon>
        <taxon>Dorylaimia</taxon>
        <taxon>Trichinellida</taxon>
        <taxon>Trichuridae</taxon>
        <taxon>Trichuris</taxon>
    </lineage>
</organism>
<keyword evidence="9" id="KW-1185">Reference proteome</keyword>
<evidence type="ECO:0000256" key="5">
    <source>
        <dbReference type="ARBA" id="ARBA00022989"/>
    </source>
</evidence>
<keyword evidence="6 7" id="KW-0472">Membrane</keyword>
<proteinExistence type="inferred from homology"/>
<feature type="transmembrane region" description="Helical" evidence="7">
    <location>
        <begin position="364"/>
        <end position="391"/>
    </location>
</feature>
<feature type="transmembrane region" description="Helical" evidence="7">
    <location>
        <begin position="117"/>
        <end position="136"/>
    </location>
</feature>
<feature type="transmembrane region" description="Helical" evidence="7">
    <location>
        <begin position="432"/>
        <end position="450"/>
    </location>
</feature>
<keyword evidence="5 7" id="KW-1133">Transmembrane helix</keyword>
<accession>A0A085MH99</accession>
<dbReference type="Pfam" id="PF00939">
    <property type="entry name" value="Na_sulph_symp"/>
    <property type="match status" value="1"/>
</dbReference>
<dbReference type="PANTHER" id="PTHR10283">
    <property type="entry name" value="SOLUTE CARRIER FAMILY 13 MEMBER"/>
    <property type="match status" value="1"/>
</dbReference>
<dbReference type="InterPro" id="IPR031312">
    <property type="entry name" value="Na/sul_symport_CS"/>
</dbReference>
<reference evidence="8 9" key="1">
    <citation type="journal article" date="2014" name="Nat. Genet.">
        <title>Genome and transcriptome of the porcine whipworm Trichuris suis.</title>
        <authorList>
            <person name="Jex A.R."/>
            <person name="Nejsum P."/>
            <person name="Schwarz E.M."/>
            <person name="Hu L."/>
            <person name="Young N.D."/>
            <person name="Hall R.S."/>
            <person name="Korhonen P.K."/>
            <person name="Liao S."/>
            <person name="Thamsborg S."/>
            <person name="Xia J."/>
            <person name="Xu P."/>
            <person name="Wang S."/>
            <person name="Scheerlinck J.P."/>
            <person name="Hofmann A."/>
            <person name="Sternberg P.W."/>
            <person name="Wang J."/>
            <person name="Gasser R.B."/>
        </authorList>
    </citation>
    <scope>NUCLEOTIDE SEQUENCE [LARGE SCALE GENOMIC DNA]</scope>
    <source>
        <strain evidence="8">DCEP-RM93M</strain>
    </source>
</reference>
<feature type="transmembrane region" description="Helical" evidence="7">
    <location>
        <begin position="142"/>
        <end position="173"/>
    </location>
</feature>
<evidence type="ECO:0000256" key="7">
    <source>
        <dbReference type="SAM" id="Phobius"/>
    </source>
</evidence>
<comment type="similarity">
    <text evidence="2">Belongs to the SLC13A/DASS transporter (TC 2.A.47) family. NADC subfamily.</text>
</comment>
<evidence type="ECO:0000256" key="4">
    <source>
        <dbReference type="ARBA" id="ARBA00022692"/>
    </source>
</evidence>
<feature type="transmembrane region" description="Helical" evidence="7">
    <location>
        <begin position="561"/>
        <end position="590"/>
    </location>
</feature>
<feature type="transmembrane region" description="Helical" evidence="7">
    <location>
        <begin position="470"/>
        <end position="488"/>
    </location>
</feature>